<evidence type="ECO:0000259" key="4">
    <source>
        <dbReference type="PROSITE" id="PS01124"/>
    </source>
</evidence>
<dbReference type="Pfam" id="PF12852">
    <property type="entry name" value="Cupin_6"/>
    <property type="match status" value="1"/>
</dbReference>
<evidence type="ECO:0000256" key="2">
    <source>
        <dbReference type="ARBA" id="ARBA00023125"/>
    </source>
</evidence>
<dbReference type="InterPro" id="IPR009057">
    <property type="entry name" value="Homeodomain-like_sf"/>
</dbReference>
<accession>A0A1A7PPK3</accession>
<dbReference type="InterPro" id="IPR032783">
    <property type="entry name" value="AraC_lig"/>
</dbReference>
<dbReference type="STRING" id="505345.QV06_10300"/>
<dbReference type="PATRIC" id="fig|505345.6.peg.2089"/>
<dbReference type="EMBL" id="JTJR01000046">
    <property type="protein sequence ID" value="OBX03090.1"/>
    <property type="molecule type" value="Genomic_DNA"/>
</dbReference>
<evidence type="ECO:0000313" key="6">
    <source>
        <dbReference type="Proteomes" id="UP000092626"/>
    </source>
</evidence>
<dbReference type="InterPro" id="IPR011051">
    <property type="entry name" value="RmlC_Cupin_sf"/>
</dbReference>
<protein>
    <submittedName>
        <fullName evidence="5">AraC family transcriptional regulator</fullName>
    </submittedName>
</protein>
<keyword evidence="1" id="KW-0805">Transcription regulation</keyword>
<evidence type="ECO:0000256" key="3">
    <source>
        <dbReference type="ARBA" id="ARBA00023163"/>
    </source>
</evidence>
<dbReference type="InterPro" id="IPR020449">
    <property type="entry name" value="Tscrpt_reg_AraC-type_HTH"/>
</dbReference>
<dbReference type="PANTHER" id="PTHR46796:SF13">
    <property type="entry name" value="HTH-TYPE TRANSCRIPTIONAL ACTIVATOR RHAS"/>
    <property type="match status" value="1"/>
</dbReference>
<keyword evidence="2" id="KW-0238">DNA-binding</keyword>
<dbReference type="GO" id="GO:0043565">
    <property type="term" value="F:sequence-specific DNA binding"/>
    <property type="evidence" value="ECO:0007669"/>
    <property type="project" value="InterPro"/>
</dbReference>
<dbReference type="AlphaFoldDB" id="A0A1A7PPK3"/>
<dbReference type="GO" id="GO:0003700">
    <property type="term" value="F:DNA-binding transcription factor activity"/>
    <property type="evidence" value="ECO:0007669"/>
    <property type="project" value="InterPro"/>
</dbReference>
<dbReference type="Pfam" id="PF12833">
    <property type="entry name" value="HTH_18"/>
    <property type="match status" value="1"/>
</dbReference>
<dbReference type="Gene3D" id="1.10.10.60">
    <property type="entry name" value="Homeodomain-like"/>
    <property type="match status" value="2"/>
</dbReference>
<organism evidence="5 6">
    <name type="scientific">Gallibacterium genomosp. 3</name>
    <dbReference type="NCBI Taxonomy" id="505345"/>
    <lineage>
        <taxon>Bacteria</taxon>
        <taxon>Pseudomonadati</taxon>
        <taxon>Pseudomonadota</taxon>
        <taxon>Gammaproteobacteria</taxon>
        <taxon>Pasteurellales</taxon>
        <taxon>Pasteurellaceae</taxon>
        <taxon>Gallibacterium</taxon>
    </lineage>
</organism>
<evidence type="ECO:0000313" key="5">
    <source>
        <dbReference type="EMBL" id="OBX03090.1"/>
    </source>
</evidence>
<dbReference type="InterPro" id="IPR018062">
    <property type="entry name" value="HTH_AraC-typ_CS"/>
</dbReference>
<dbReference type="RefSeq" id="WP_065238058.1">
    <property type="nucleotide sequence ID" value="NZ_JTJR01000046.1"/>
</dbReference>
<dbReference type="InterPro" id="IPR050204">
    <property type="entry name" value="AraC_XylS_family_regulators"/>
</dbReference>
<dbReference type="PANTHER" id="PTHR46796">
    <property type="entry name" value="HTH-TYPE TRANSCRIPTIONAL ACTIVATOR RHAS-RELATED"/>
    <property type="match status" value="1"/>
</dbReference>
<dbReference type="PROSITE" id="PS00041">
    <property type="entry name" value="HTH_ARAC_FAMILY_1"/>
    <property type="match status" value="1"/>
</dbReference>
<dbReference type="PROSITE" id="PS01124">
    <property type="entry name" value="HTH_ARAC_FAMILY_2"/>
    <property type="match status" value="1"/>
</dbReference>
<dbReference type="SUPFAM" id="SSF51182">
    <property type="entry name" value="RmlC-like cupins"/>
    <property type="match status" value="1"/>
</dbReference>
<proteinExistence type="predicted"/>
<feature type="domain" description="HTH araC/xylS-type" evidence="4">
    <location>
        <begin position="201"/>
        <end position="299"/>
    </location>
</feature>
<dbReference type="InterPro" id="IPR018060">
    <property type="entry name" value="HTH_AraC"/>
</dbReference>
<name>A0A1A7PPK3_9PAST</name>
<dbReference type="SMART" id="SM00342">
    <property type="entry name" value="HTH_ARAC"/>
    <property type="match status" value="1"/>
</dbReference>
<sequence length="304" mass="34617">MDILDTLLSFAQLSGSINVQCHFQQEWYVEHQAEQAQGIVHIVTHGSSYLKFDNNEKARIINKGDIIFFPRTIKHILSNQADCNNNQSTITSSNNGAFILKKSGFNHSPDLTLFCAKFSYDRRSDLFNNLPDIIILNLNNSILQPILSILQQEAKTPQYGATTIVNSLSGVLLILLIRTYLEQEKATLSGMLNGLRDKRLYKVMNKIIQYPEQNWHITQLTEIANISRAQLIRLFNQQIGFSPYAFVNHIRLQKAAKLLRSSQENILTIALNCGFQSETNFGKAFKKYFGVTASEYRKNKTSHI</sequence>
<evidence type="ECO:0000256" key="1">
    <source>
        <dbReference type="ARBA" id="ARBA00023015"/>
    </source>
</evidence>
<dbReference type="PRINTS" id="PR00032">
    <property type="entry name" value="HTHARAC"/>
</dbReference>
<reference evidence="5 6" key="1">
    <citation type="submission" date="2014-11" db="EMBL/GenBank/DDBJ databases">
        <title>Pan-genome of Gallibacterium spp.</title>
        <authorList>
            <person name="Kudirkiene E."/>
            <person name="Bojesen A.M."/>
        </authorList>
    </citation>
    <scope>NUCLEOTIDE SEQUENCE [LARGE SCALE GENOMIC DNA]</scope>
    <source>
        <strain evidence="5 6">59/S3/89</strain>
    </source>
</reference>
<comment type="caution">
    <text evidence="5">The sequence shown here is derived from an EMBL/GenBank/DDBJ whole genome shotgun (WGS) entry which is preliminary data.</text>
</comment>
<keyword evidence="3" id="KW-0804">Transcription</keyword>
<gene>
    <name evidence="5" type="ORF">QV06_10300</name>
</gene>
<dbReference type="SUPFAM" id="SSF46689">
    <property type="entry name" value="Homeodomain-like"/>
    <property type="match status" value="2"/>
</dbReference>
<dbReference type="Proteomes" id="UP000092626">
    <property type="component" value="Unassembled WGS sequence"/>
</dbReference>